<proteinExistence type="predicted"/>
<gene>
    <name evidence="6" type="ORF">QF025_000378</name>
</gene>
<dbReference type="SUPFAM" id="SSF52172">
    <property type="entry name" value="CheY-like"/>
    <property type="match status" value="1"/>
</dbReference>
<dbReference type="InterPro" id="IPR000792">
    <property type="entry name" value="Tscrpt_reg_LuxR_C"/>
</dbReference>
<comment type="caution">
    <text evidence="6">The sequence shown here is derived from an EMBL/GenBank/DDBJ whole genome shotgun (WGS) entry which is preliminary data.</text>
</comment>
<dbReference type="RefSeq" id="WP_081653053.1">
    <property type="nucleotide sequence ID" value="NZ_ATXV01000011.1"/>
</dbReference>
<dbReference type="AlphaFoldDB" id="A0ABD5C9F9"/>
<dbReference type="CDD" id="cd17535">
    <property type="entry name" value="REC_NarL-like"/>
    <property type="match status" value="1"/>
</dbReference>
<dbReference type="SMART" id="SM00421">
    <property type="entry name" value="HTH_LUXR"/>
    <property type="match status" value="1"/>
</dbReference>
<protein>
    <submittedName>
        <fullName evidence="6">Two-component system capsular synthesis response regulator RcsB</fullName>
    </submittedName>
</protein>
<dbReference type="SMART" id="SM00448">
    <property type="entry name" value="REC"/>
    <property type="match status" value="1"/>
</dbReference>
<dbReference type="PROSITE" id="PS50110">
    <property type="entry name" value="RESPONSE_REGULATORY"/>
    <property type="match status" value="1"/>
</dbReference>
<dbReference type="Gene3D" id="3.40.50.2300">
    <property type="match status" value="1"/>
</dbReference>
<dbReference type="InterPro" id="IPR001789">
    <property type="entry name" value="Sig_transdc_resp-reg_receiver"/>
</dbReference>
<dbReference type="PROSITE" id="PS50043">
    <property type="entry name" value="HTH_LUXR_2"/>
    <property type="match status" value="1"/>
</dbReference>
<reference evidence="6 7" key="1">
    <citation type="submission" date="2023-08" db="EMBL/GenBank/DDBJ databases">
        <title>Genome sequencing of plant associated microbes to promote plant fitness in Sorghum bicolor and Oryza sativa.</title>
        <authorList>
            <person name="Coleman-Derr D."/>
        </authorList>
    </citation>
    <scope>NUCLEOTIDE SEQUENCE [LARGE SCALE GENOMIC DNA]</scope>
    <source>
        <strain evidence="6 7">SLBN-33</strain>
    </source>
</reference>
<organism evidence="6 7">
    <name type="scientific">Paraburkholderia graminis</name>
    <dbReference type="NCBI Taxonomy" id="60548"/>
    <lineage>
        <taxon>Bacteria</taxon>
        <taxon>Pseudomonadati</taxon>
        <taxon>Pseudomonadota</taxon>
        <taxon>Betaproteobacteria</taxon>
        <taxon>Burkholderiales</taxon>
        <taxon>Burkholderiaceae</taxon>
        <taxon>Paraburkholderia</taxon>
    </lineage>
</organism>
<dbReference type="SUPFAM" id="SSF46894">
    <property type="entry name" value="C-terminal effector domain of the bipartite response regulators"/>
    <property type="match status" value="1"/>
</dbReference>
<dbReference type="Proteomes" id="UP001245184">
    <property type="component" value="Unassembled WGS sequence"/>
</dbReference>
<evidence type="ECO:0000256" key="3">
    <source>
        <dbReference type="PROSITE-ProRule" id="PRU00169"/>
    </source>
</evidence>
<accession>A0ABD5C9F9</accession>
<evidence type="ECO:0000259" key="5">
    <source>
        <dbReference type="PROSITE" id="PS50110"/>
    </source>
</evidence>
<dbReference type="GO" id="GO:0003677">
    <property type="term" value="F:DNA binding"/>
    <property type="evidence" value="ECO:0007669"/>
    <property type="project" value="UniProtKB-KW"/>
</dbReference>
<dbReference type="PANTHER" id="PTHR43214">
    <property type="entry name" value="TWO-COMPONENT RESPONSE REGULATOR"/>
    <property type="match status" value="1"/>
</dbReference>
<dbReference type="Pfam" id="PF00196">
    <property type="entry name" value="GerE"/>
    <property type="match status" value="1"/>
</dbReference>
<evidence type="ECO:0000259" key="4">
    <source>
        <dbReference type="PROSITE" id="PS50043"/>
    </source>
</evidence>
<feature type="domain" description="HTH luxR-type" evidence="4">
    <location>
        <begin position="169"/>
        <end position="234"/>
    </location>
</feature>
<keyword evidence="1 3" id="KW-0597">Phosphoprotein</keyword>
<evidence type="ECO:0000313" key="6">
    <source>
        <dbReference type="EMBL" id="MDR6201658.1"/>
    </source>
</evidence>
<feature type="domain" description="Response regulatory" evidence="5">
    <location>
        <begin position="26"/>
        <end position="147"/>
    </location>
</feature>
<name>A0ABD5C9F9_9BURK</name>
<dbReference type="Pfam" id="PF00072">
    <property type="entry name" value="Response_reg"/>
    <property type="match status" value="1"/>
</dbReference>
<dbReference type="EMBL" id="JAVIZN010000002">
    <property type="protein sequence ID" value="MDR6201658.1"/>
    <property type="molecule type" value="Genomic_DNA"/>
</dbReference>
<sequence length="242" mass="26518">MERLNLFCVSDNYSYIQREKILVNIRIVLADDHPFVLLGVRSMLETRAGVAIVGQAGSPTTLIELLRRTPCDVLVTDLSMPDPAGLIEDELHLIRHIQAEWPGLRIVVMSTTTNPALLHALAADGAVSLLSKSESTRELWRAIDEPASGARYIGSSIARLLARPETGCDRKMALPLSGMQTTVVRMFVEGHSIAEIAAALGCHRRTVIRRKREAMTKLGVTNDPGLFSCIRSSEILKIGSHS</sequence>
<dbReference type="InterPro" id="IPR011006">
    <property type="entry name" value="CheY-like_superfamily"/>
</dbReference>
<keyword evidence="2" id="KW-0238">DNA-binding</keyword>
<dbReference type="PANTHER" id="PTHR43214:SF17">
    <property type="entry name" value="TRANSCRIPTIONAL REGULATORY PROTEIN RCSB"/>
    <property type="match status" value="1"/>
</dbReference>
<evidence type="ECO:0000313" key="7">
    <source>
        <dbReference type="Proteomes" id="UP001245184"/>
    </source>
</evidence>
<feature type="modified residue" description="4-aspartylphosphate" evidence="3">
    <location>
        <position position="77"/>
    </location>
</feature>
<evidence type="ECO:0000256" key="1">
    <source>
        <dbReference type="ARBA" id="ARBA00022553"/>
    </source>
</evidence>
<evidence type="ECO:0000256" key="2">
    <source>
        <dbReference type="ARBA" id="ARBA00023125"/>
    </source>
</evidence>
<dbReference type="InterPro" id="IPR016032">
    <property type="entry name" value="Sig_transdc_resp-reg_C-effctor"/>
</dbReference>
<dbReference type="InterPro" id="IPR058245">
    <property type="entry name" value="NreC/VraR/RcsB-like_REC"/>
</dbReference>
<dbReference type="InterPro" id="IPR039420">
    <property type="entry name" value="WalR-like"/>
</dbReference>